<organism evidence="1 2">
    <name type="scientific">Ficus carica</name>
    <name type="common">Common fig</name>
    <dbReference type="NCBI Taxonomy" id="3494"/>
    <lineage>
        <taxon>Eukaryota</taxon>
        <taxon>Viridiplantae</taxon>
        <taxon>Streptophyta</taxon>
        <taxon>Embryophyta</taxon>
        <taxon>Tracheophyta</taxon>
        <taxon>Spermatophyta</taxon>
        <taxon>Magnoliopsida</taxon>
        <taxon>eudicotyledons</taxon>
        <taxon>Gunneridae</taxon>
        <taxon>Pentapetalae</taxon>
        <taxon>rosids</taxon>
        <taxon>fabids</taxon>
        <taxon>Rosales</taxon>
        <taxon>Moraceae</taxon>
        <taxon>Ficeae</taxon>
        <taxon>Ficus</taxon>
    </lineage>
</organism>
<evidence type="ECO:0000313" key="1">
    <source>
        <dbReference type="EMBL" id="GMN47217.1"/>
    </source>
</evidence>
<accession>A0AA88D9V0</accession>
<evidence type="ECO:0000313" key="2">
    <source>
        <dbReference type="Proteomes" id="UP001187192"/>
    </source>
</evidence>
<dbReference type="Proteomes" id="UP001187192">
    <property type="component" value="Unassembled WGS sequence"/>
</dbReference>
<name>A0AA88D9V0_FICCA</name>
<reference evidence="1" key="1">
    <citation type="submission" date="2023-07" db="EMBL/GenBank/DDBJ databases">
        <title>draft genome sequence of fig (Ficus carica).</title>
        <authorList>
            <person name="Takahashi T."/>
            <person name="Nishimura K."/>
        </authorList>
    </citation>
    <scope>NUCLEOTIDE SEQUENCE</scope>
</reference>
<proteinExistence type="predicted"/>
<dbReference type="AlphaFoldDB" id="A0AA88D9V0"/>
<sequence length="69" mass="7493">MIMAKQSTYGGRKTVKGRWCGAVVDDGGKGSGLLPGGAFLFFEFRSVVQLSCLKSCPLNKLLTTYQFVQ</sequence>
<dbReference type="EMBL" id="BTGU01000025">
    <property type="protein sequence ID" value="GMN47217.1"/>
    <property type="molecule type" value="Genomic_DNA"/>
</dbReference>
<gene>
    <name evidence="1" type="ORF">TIFTF001_016400</name>
</gene>
<protein>
    <submittedName>
        <fullName evidence="1">Uncharacterized protein</fullName>
    </submittedName>
</protein>
<keyword evidence="2" id="KW-1185">Reference proteome</keyword>
<comment type="caution">
    <text evidence="1">The sequence shown here is derived from an EMBL/GenBank/DDBJ whole genome shotgun (WGS) entry which is preliminary data.</text>
</comment>